<dbReference type="RefSeq" id="WP_268040131.1">
    <property type="nucleotide sequence ID" value="NZ_JAPQER010000002.1"/>
</dbReference>
<accession>A0ABT4CXY1</accession>
<dbReference type="EMBL" id="JAPQER010000002">
    <property type="protein sequence ID" value="MCY6483857.1"/>
    <property type="molecule type" value="Genomic_DNA"/>
</dbReference>
<comment type="caution">
    <text evidence="1">The sequence shown here is derived from an EMBL/GenBank/DDBJ whole genome shotgun (WGS) entry which is preliminary data.</text>
</comment>
<evidence type="ECO:0000313" key="2">
    <source>
        <dbReference type="Proteomes" id="UP001078443"/>
    </source>
</evidence>
<dbReference type="Proteomes" id="UP001078443">
    <property type="component" value="Unassembled WGS sequence"/>
</dbReference>
<name>A0ABT4CXY1_9CLOT</name>
<gene>
    <name evidence="1" type="ORF">OW763_05775</name>
</gene>
<keyword evidence="2" id="KW-1185">Reference proteome</keyword>
<reference evidence="1" key="1">
    <citation type="submission" date="2022-12" db="EMBL/GenBank/DDBJ databases">
        <authorList>
            <person name="Wang J."/>
        </authorList>
    </citation>
    <scope>NUCLEOTIDE SEQUENCE</scope>
    <source>
        <strain evidence="1">HY-45-18</strain>
    </source>
</reference>
<organism evidence="1 2">
    <name type="scientific">Clostridium aestuarii</name>
    <dbReference type="NCBI Taxonomy" id="338193"/>
    <lineage>
        <taxon>Bacteria</taxon>
        <taxon>Bacillati</taxon>
        <taxon>Bacillota</taxon>
        <taxon>Clostridia</taxon>
        <taxon>Eubacteriales</taxon>
        <taxon>Clostridiaceae</taxon>
        <taxon>Clostridium</taxon>
    </lineage>
</organism>
<evidence type="ECO:0000313" key="1">
    <source>
        <dbReference type="EMBL" id="MCY6483857.1"/>
    </source>
</evidence>
<proteinExistence type="predicted"/>
<sequence>MSFENMVYSSLYNWLGYGQLDGRIWFVGTEEGGAEIWRNETKSLEESLALRSQYKLSMDFRYVWEELYDIPLESFKGSCVWRFMAAFLLALDGKQPNKININNYVFERKLLGRYNSGHFMCELLPLPKKSKDSMLPYDSIWDSTSVYHEEVLSRRFEIIKNTIASKKSIELIISYEKILTDKVLDYFKTKLIANWMYKKKKYSLYTIEINEDRKVHFLSTPFLVMAK</sequence>
<protein>
    <submittedName>
        <fullName evidence="1">Uncharacterized protein</fullName>
    </submittedName>
</protein>